<dbReference type="KEGG" id="gog:C1280_32625"/>
<protein>
    <submittedName>
        <fullName evidence="1">Uncharacterized protein</fullName>
    </submittedName>
</protein>
<dbReference type="EMBL" id="CP025958">
    <property type="protein sequence ID" value="AWM41273.1"/>
    <property type="molecule type" value="Genomic_DNA"/>
</dbReference>
<evidence type="ECO:0000313" key="2">
    <source>
        <dbReference type="Proteomes" id="UP000245802"/>
    </source>
</evidence>
<evidence type="ECO:0000313" key="1">
    <source>
        <dbReference type="EMBL" id="AWM41273.1"/>
    </source>
</evidence>
<keyword evidence="2" id="KW-1185">Reference proteome</keyword>
<organism evidence="1 2">
    <name type="scientific">Gemmata obscuriglobus</name>
    <dbReference type="NCBI Taxonomy" id="114"/>
    <lineage>
        <taxon>Bacteria</taxon>
        <taxon>Pseudomonadati</taxon>
        <taxon>Planctomycetota</taxon>
        <taxon>Planctomycetia</taxon>
        <taxon>Gemmatales</taxon>
        <taxon>Gemmataceae</taxon>
        <taxon>Gemmata</taxon>
    </lineage>
</organism>
<dbReference type="Proteomes" id="UP000245802">
    <property type="component" value="Chromosome"/>
</dbReference>
<gene>
    <name evidence="1" type="ORF">C1280_32625</name>
</gene>
<accession>A0A2Z3H5H5</accession>
<dbReference type="AlphaFoldDB" id="A0A2Z3H5H5"/>
<sequence length="68" mass="7836">MKLGGELRRFSDAERIERHSSRDEVVRDNALLADRQHKQSPPGVLISPRILINVTNRKAKTAKYRVKL</sequence>
<proteinExistence type="predicted"/>
<name>A0A2Z3H5H5_9BACT</name>
<reference evidence="1 2" key="1">
    <citation type="submission" date="2018-01" db="EMBL/GenBank/DDBJ databases">
        <title>G. obscuriglobus.</title>
        <authorList>
            <person name="Franke J."/>
            <person name="Blomberg W."/>
            <person name="Selmecki A."/>
        </authorList>
    </citation>
    <scope>NUCLEOTIDE SEQUENCE [LARGE SCALE GENOMIC DNA]</scope>
    <source>
        <strain evidence="1 2">DSM 5831</strain>
    </source>
</reference>